<dbReference type="AlphaFoldDB" id="A0A6I7HK70"/>
<protein>
    <submittedName>
        <fullName evidence="1">Spore coat polysaccharide biosynthesis protein SpsF</fullName>
    </submittedName>
</protein>
<organism evidence="1 2">
    <name type="scientific">Ciceribacter lividus</name>
    <dbReference type="NCBI Taxonomy" id="1197950"/>
    <lineage>
        <taxon>Bacteria</taxon>
        <taxon>Pseudomonadati</taxon>
        <taxon>Pseudomonadota</taxon>
        <taxon>Alphaproteobacteria</taxon>
        <taxon>Hyphomicrobiales</taxon>
        <taxon>Rhizobiaceae</taxon>
        <taxon>Ciceribacter</taxon>
    </lineage>
</organism>
<dbReference type="RefSeq" id="WP_114363885.1">
    <property type="nucleotide sequence ID" value="NZ_QPIX01000008.1"/>
</dbReference>
<evidence type="ECO:0000313" key="2">
    <source>
        <dbReference type="Proteomes" id="UP000252582"/>
    </source>
</evidence>
<dbReference type="PANTHER" id="PTHR42866:SF1">
    <property type="entry name" value="SPORE COAT POLYSACCHARIDE BIOSYNTHESIS PROTEIN SPSF"/>
    <property type="match status" value="1"/>
</dbReference>
<dbReference type="Gene3D" id="3.90.550.10">
    <property type="entry name" value="Spore Coat Polysaccharide Biosynthesis Protein SpsA, Chain A"/>
    <property type="match status" value="1"/>
</dbReference>
<dbReference type="InterPro" id="IPR003329">
    <property type="entry name" value="Cytidylyl_trans"/>
</dbReference>
<dbReference type="GO" id="GO:0005829">
    <property type="term" value="C:cytosol"/>
    <property type="evidence" value="ECO:0007669"/>
    <property type="project" value="TreeGrafter"/>
</dbReference>
<dbReference type="CDD" id="cd02518">
    <property type="entry name" value="GT2_SpsF"/>
    <property type="match status" value="1"/>
</dbReference>
<accession>A0A6I7HK70</accession>
<dbReference type="InterPro" id="IPR029044">
    <property type="entry name" value="Nucleotide-diphossugar_trans"/>
</dbReference>
<proteinExistence type="predicted"/>
<comment type="caution">
    <text evidence="1">The sequence shown here is derived from an EMBL/GenBank/DDBJ whole genome shotgun (WGS) entry which is preliminary data.</text>
</comment>
<dbReference type="EMBL" id="QPIX01000008">
    <property type="protein sequence ID" value="RCW22489.1"/>
    <property type="molecule type" value="Genomic_DNA"/>
</dbReference>
<gene>
    <name evidence="1" type="ORF">DFR48_10811</name>
</gene>
<dbReference type="Proteomes" id="UP000252582">
    <property type="component" value="Unassembled WGS sequence"/>
</dbReference>
<reference evidence="1 2" key="1">
    <citation type="submission" date="2018-07" db="EMBL/GenBank/DDBJ databases">
        <title>Genomic Encyclopedia of Type Strains, Phase IV (KMG-IV): sequencing the most valuable type-strain genomes for metagenomic binning, comparative biology and taxonomic classification.</title>
        <authorList>
            <person name="Goeker M."/>
        </authorList>
    </citation>
    <scope>NUCLEOTIDE SEQUENCE [LARGE SCALE GENOMIC DNA]</scope>
    <source>
        <strain evidence="1 2">DSM 25528</strain>
    </source>
</reference>
<dbReference type="SUPFAM" id="SSF53448">
    <property type="entry name" value="Nucleotide-diphospho-sugar transferases"/>
    <property type="match status" value="1"/>
</dbReference>
<dbReference type="Pfam" id="PF02348">
    <property type="entry name" value="CTP_transf_3"/>
    <property type="match status" value="1"/>
</dbReference>
<name>A0A6I7HK70_9HYPH</name>
<keyword evidence="2" id="KW-1185">Reference proteome</keyword>
<dbReference type="PANTHER" id="PTHR42866">
    <property type="entry name" value="3-DEOXY-MANNO-OCTULOSONATE CYTIDYLYLTRANSFERASE"/>
    <property type="match status" value="1"/>
</dbReference>
<evidence type="ECO:0000313" key="1">
    <source>
        <dbReference type="EMBL" id="RCW22489.1"/>
    </source>
</evidence>
<sequence length="254" mass="27838">MTRTVAIIQARFASTRLPGKIMLSLGNSTVLAEVIARCLQVVGVDEVCCAVAEGIASDVIAAEARKSGASVFVGAGDDVLARYIGAARMSRADVILRVTSDCPLIDPGVCSDVIAVRSRFDLDYATNNLPPGFPHGLDCEAFSRDALEDAFEKAALPADREHVTPFLRRESCFTRMSVRAPDASYAQQRWTLDHPEDYIFVYNVFRLLGGERAPWMELARLVQERQDLLGINASRVDTARLRSSILLADPEAHR</sequence>